<evidence type="ECO:0000313" key="6">
    <source>
        <dbReference type="Proteomes" id="UP000317093"/>
    </source>
</evidence>
<evidence type="ECO:0000259" key="4">
    <source>
        <dbReference type="SMART" id="SM00895"/>
    </source>
</evidence>
<dbReference type="OrthoDB" id="9781630at2"/>
<evidence type="ECO:0000256" key="2">
    <source>
        <dbReference type="ARBA" id="ARBA00023125"/>
    </source>
</evidence>
<dbReference type="PANTHER" id="PTHR43537:SF24">
    <property type="entry name" value="GLUCONATE OPERON TRANSCRIPTIONAL REPRESSOR"/>
    <property type="match status" value="1"/>
</dbReference>
<dbReference type="Pfam" id="PF07729">
    <property type="entry name" value="FCD"/>
    <property type="match status" value="1"/>
</dbReference>
<reference evidence="5 6" key="1">
    <citation type="submission" date="2019-02" db="EMBL/GenBank/DDBJ databases">
        <title>Deep-cultivation of Planctomycetes and their phenomic and genomic characterization uncovers novel biology.</title>
        <authorList>
            <person name="Wiegand S."/>
            <person name="Jogler M."/>
            <person name="Boedeker C."/>
            <person name="Pinto D."/>
            <person name="Vollmers J."/>
            <person name="Rivas-Marin E."/>
            <person name="Kohn T."/>
            <person name="Peeters S.H."/>
            <person name="Heuer A."/>
            <person name="Rast P."/>
            <person name="Oberbeckmann S."/>
            <person name="Bunk B."/>
            <person name="Jeske O."/>
            <person name="Meyerdierks A."/>
            <person name="Storesund J.E."/>
            <person name="Kallscheuer N."/>
            <person name="Luecker S."/>
            <person name="Lage O.M."/>
            <person name="Pohl T."/>
            <person name="Merkel B.J."/>
            <person name="Hornburger P."/>
            <person name="Mueller R.-W."/>
            <person name="Bruemmer F."/>
            <person name="Labrenz M."/>
            <person name="Spormann A.M."/>
            <person name="Op den Camp H."/>
            <person name="Overmann J."/>
            <person name="Amann R."/>
            <person name="Jetten M.S.M."/>
            <person name="Mascher T."/>
            <person name="Medema M.H."/>
            <person name="Devos D.P."/>
            <person name="Kaster A.-K."/>
            <person name="Ovreas L."/>
            <person name="Rohde M."/>
            <person name="Galperin M.Y."/>
            <person name="Jogler C."/>
        </authorList>
    </citation>
    <scope>NUCLEOTIDE SEQUENCE [LARGE SCALE GENOMIC DNA]</scope>
    <source>
        <strain evidence="5 6">Pan216</strain>
    </source>
</reference>
<evidence type="ECO:0000313" key="5">
    <source>
        <dbReference type="EMBL" id="QDU60242.1"/>
    </source>
</evidence>
<dbReference type="Proteomes" id="UP000317093">
    <property type="component" value="Chromosome"/>
</dbReference>
<dbReference type="KEGG" id="knv:Pan216_10810"/>
<dbReference type="AlphaFoldDB" id="A0A518AZW2"/>
<proteinExistence type="predicted"/>
<dbReference type="SMART" id="SM00895">
    <property type="entry name" value="FCD"/>
    <property type="match status" value="1"/>
</dbReference>
<dbReference type="InterPro" id="IPR008920">
    <property type="entry name" value="TF_FadR/GntR_C"/>
</dbReference>
<dbReference type="EMBL" id="CP036279">
    <property type="protein sequence ID" value="QDU60242.1"/>
    <property type="molecule type" value="Genomic_DNA"/>
</dbReference>
<keyword evidence="1" id="KW-0805">Transcription regulation</keyword>
<sequence>MNITTFIKEDLASRLMAGQELPAPLTLEGLAEHYQVSAKPVRTAIAELIDEGLIEKGSNRRLSPARLANASGGGIAVKSLASDEQDDFPPPEFPPELSQDRFVEIANDLVRLSLKGEAVYLREEATAKKYDISRSVCRNFMHRLAGEGILDHIPRRGWRLRPFRKEDLESFLEVREVLELKALDLAFDHVEPERVQAFRDANVLSGRSRKKPRVDESLHQYLIEKSGNPYIGDFFKRHGRYYQLLFQWEDHDLRAAEGTIRQHHAICDAMLSHDRHAASAALSHHIRCNHPILDTIVSRDEW</sequence>
<protein>
    <submittedName>
        <fullName evidence="5">Putative HTH-type transcriptional regulator YjjM</fullName>
    </submittedName>
</protein>
<dbReference type="InterPro" id="IPR011711">
    <property type="entry name" value="GntR_C"/>
</dbReference>
<dbReference type="PANTHER" id="PTHR43537">
    <property type="entry name" value="TRANSCRIPTIONAL REGULATOR, GNTR FAMILY"/>
    <property type="match status" value="1"/>
</dbReference>
<dbReference type="Gene3D" id="1.20.120.530">
    <property type="entry name" value="GntR ligand-binding domain-like"/>
    <property type="match status" value="1"/>
</dbReference>
<keyword evidence="3" id="KW-0804">Transcription</keyword>
<dbReference type="SUPFAM" id="SSF46785">
    <property type="entry name" value="Winged helix' DNA-binding domain"/>
    <property type="match status" value="1"/>
</dbReference>
<name>A0A518AZW2_9BACT</name>
<evidence type="ECO:0000256" key="3">
    <source>
        <dbReference type="ARBA" id="ARBA00023163"/>
    </source>
</evidence>
<organism evidence="5 6">
    <name type="scientific">Kolteria novifilia</name>
    <dbReference type="NCBI Taxonomy" id="2527975"/>
    <lineage>
        <taxon>Bacteria</taxon>
        <taxon>Pseudomonadati</taxon>
        <taxon>Planctomycetota</taxon>
        <taxon>Planctomycetia</taxon>
        <taxon>Kolteriales</taxon>
        <taxon>Kolteriaceae</taxon>
        <taxon>Kolteria</taxon>
    </lineage>
</organism>
<gene>
    <name evidence="5" type="primary">yjjM</name>
    <name evidence="5" type="ORF">Pan216_10810</name>
</gene>
<dbReference type="Pfam" id="PF00392">
    <property type="entry name" value="GntR"/>
    <property type="match status" value="1"/>
</dbReference>
<keyword evidence="2" id="KW-0238">DNA-binding</keyword>
<keyword evidence="6" id="KW-1185">Reference proteome</keyword>
<dbReference type="SUPFAM" id="SSF48008">
    <property type="entry name" value="GntR ligand-binding domain-like"/>
    <property type="match status" value="1"/>
</dbReference>
<evidence type="ECO:0000256" key="1">
    <source>
        <dbReference type="ARBA" id="ARBA00023015"/>
    </source>
</evidence>
<dbReference type="GO" id="GO:0003700">
    <property type="term" value="F:DNA-binding transcription factor activity"/>
    <property type="evidence" value="ECO:0007669"/>
    <property type="project" value="InterPro"/>
</dbReference>
<feature type="domain" description="GntR C-terminal" evidence="4">
    <location>
        <begin position="170"/>
        <end position="288"/>
    </location>
</feature>
<dbReference type="InterPro" id="IPR036390">
    <property type="entry name" value="WH_DNA-bd_sf"/>
</dbReference>
<dbReference type="RefSeq" id="WP_145255781.1">
    <property type="nucleotide sequence ID" value="NZ_CP036279.1"/>
</dbReference>
<accession>A0A518AZW2</accession>
<dbReference type="InterPro" id="IPR036388">
    <property type="entry name" value="WH-like_DNA-bd_sf"/>
</dbReference>
<dbReference type="GO" id="GO:0003677">
    <property type="term" value="F:DNA binding"/>
    <property type="evidence" value="ECO:0007669"/>
    <property type="project" value="UniProtKB-KW"/>
</dbReference>
<dbReference type="InterPro" id="IPR000524">
    <property type="entry name" value="Tscrpt_reg_HTH_GntR"/>
</dbReference>
<dbReference type="Gene3D" id="1.10.10.10">
    <property type="entry name" value="Winged helix-like DNA-binding domain superfamily/Winged helix DNA-binding domain"/>
    <property type="match status" value="2"/>
</dbReference>